<comment type="similarity">
    <text evidence="2">Belongs to the SPT4 family.</text>
</comment>
<evidence type="ECO:0000256" key="2">
    <source>
        <dbReference type="ARBA" id="ARBA00010464"/>
    </source>
</evidence>
<dbReference type="GO" id="GO:0006355">
    <property type="term" value="P:regulation of DNA-templated transcription"/>
    <property type="evidence" value="ECO:0007669"/>
    <property type="project" value="InterPro"/>
</dbReference>
<dbReference type="EMBL" id="ARYC01001871">
    <property type="protein sequence ID" value="KEJ82939.1"/>
    <property type="molecule type" value="Genomic_DNA"/>
</dbReference>
<dbReference type="Pfam" id="PF06093">
    <property type="entry name" value="Spt4"/>
    <property type="match status" value="1"/>
</dbReference>
<dbReference type="Gene3D" id="3.30.40.210">
    <property type="match status" value="1"/>
</dbReference>
<dbReference type="PANTHER" id="PTHR12882">
    <property type="entry name" value="SUPPRESSOR OF TY 4"/>
    <property type="match status" value="1"/>
</dbReference>
<evidence type="ECO:0000256" key="3">
    <source>
        <dbReference type="ARBA" id="ARBA00023163"/>
    </source>
</evidence>
<organism evidence="7 8">
    <name type="scientific">Oxytricha trifallax</name>
    <dbReference type="NCBI Taxonomy" id="1172189"/>
    <lineage>
        <taxon>Eukaryota</taxon>
        <taxon>Sar</taxon>
        <taxon>Alveolata</taxon>
        <taxon>Ciliophora</taxon>
        <taxon>Intramacronucleata</taxon>
        <taxon>Spirotrichea</taxon>
        <taxon>Stichotrichia</taxon>
        <taxon>Sporadotrichida</taxon>
        <taxon>Oxytrichidae</taxon>
        <taxon>Oxytrichinae</taxon>
        <taxon>Oxytricha</taxon>
    </lineage>
</organism>
<feature type="region of interest" description="Disordered" evidence="5">
    <location>
        <begin position="107"/>
        <end position="142"/>
    </location>
</feature>
<dbReference type="SUPFAM" id="SSF63393">
    <property type="entry name" value="RNA polymerase subunits"/>
    <property type="match status" value="1"/>
</dbReference>
<proteinExistence type="inferred from homology"/>
<keyword evidence="4" id="KW-0539">Nucleus</keyword>
<feature type="domain" description="Spt4/RpoE2 zinc finger" evidence="6">
    <location>
        <begin position="16"/>
        <end position="90"/>
    </location>
</feature>
<evidence type="ECO:0000256" key="5">
    <source>
        <dbReference type="SAM" id="MobiDB-lite"/>
    </source>
</evidence>
<dbReference type="SMART" id="SM01389">
    <property type="entry name" value="Spt4"/>
    <property type="match status" value="1"/>
</dbReference>
<comment type="subcellular location">
    <subcellularLocation>
        <location evidence="1">Nucleus</location>
    </subcellularLocation>
</comment>
<comment type="caution">
    <text evidence="7">The sequence shown here is derived from an EMBL/GenBank/DDBJ whole genome shotgun (WGS) entry which is preliminary data.</text>
</comment>
<dbReference type="GO" id="GO:0140673">
    <property type="term" value="P:transcription elongation-coupled chromatin remodeling"/>
    <property type="evidence" value="ECO:0007669"/>
    <property type="project" value="InterPro"/>
</dbReference>
<sequence>MNQLVNAKLPNSLKKLRACLDCHFIRNDHQFLEDGCMNCKAQDYDNEVMAERTSANYQGIICVMQNKESWVSRFNNLQNKVPGAYALCMSADIKLINPKIEEAQYEYSDSEEDERLYNKNKKNGQDKHSNGHKNGNGLDLSKKIKVESQNRVLIKKRESSDDEV</sequence>
<dbReference type="GO" id="GO:0000993">
    <property type="term" value="F:RNA polymerase II complex binding"/>
    <property type="evidence" value="ECO:0007669"/>
    <property type="project" value="TreeGrafter"/>
</dbReference>
<dbReference type="GO" id="GO:0032044">
    <property type="term" value="C:DSIF complex"/>
    <property type="evidence" value="ECO:0007669"/>
    <property type="project" value="TreeGrafter"/>
</dbReference>
<keyword evidence="3" id="KW-0804">Transcription</keyword>
<gene>
    <name evidence="7" type="ORF">OXYTRIMIC_381</name>
</gene>
<evidence type="ECO:0000313" key="8">
    <source>
        <dbReference type="Proteomes" id="UP000053232"/>
    </source>
</evidence>
<protein>
    <submittedName>
        <fullName evidence="7">Spt4/RpoE2 zinc finger protein</fullName>
    </submittedName>
</protein>
<dbReference type="InterPro" id="IPR022800">
    <property type="entry name" value="Spt4/RpoE2_Znf"/>
</dbReference>
<dbReference type="InterPro" id="IPR038510">
    <property type="entry name" value="Spt4_sf"/>
</dbReference>
<dbReference type="InterPro" id="IPR009287">
    <property type="entry name" value="Spt4"/>
</dbReference>
<keyword evidence="8" id="KW-1185">Reference proteome</keyword>
<evidence type="ECO:0000313" key="7">
    <source>
        <dbReference type="EMBL" id="KEJ82939.1"/>
    </source>
</evidence>
<dbReference type="AlphaFoldDB" id="A0A073HZT0"/>
<dbReference type="InterPro" id="IPR029040">
    <property type="entry name" value="RPABC4/Spt4"/>
</dbReference>
<evidence type="ECO:0000259" key="6">
    <source>
        <dbReference type="SMART" id="SM01389"/>
    </source>
</evidence>
<evidence type="ECO:0000256" key="1">
    <source>
        <dbReference type="ARBA" id="ARBA00004123"/>
    </source>
</evidence>
<name>A0A073HZT0_9SPIT</name>
<dbReference type="Proteomes" id="UP000053232">
    <property type="component" value="Unassembled WGS sequence"/>
</dbReference>
<dbReference type="PANTHER" id="PTHR12882:SF1">
    <property type="entry name" value="TRANSCRIPTION ELONGATION FACTOR SPT4"/>
    <property type="match status" value="1"/>
</dbReference>
<evidence type="ECO:0000256" key="4">
    <source>
        <dbReference type="ARBA" id="ARBA00023242"/>
    </source>
</evidence>
<accession>A0A073HZT0</accession>
<reference evidence="8" key="1">
    <citation type="journal article" date="2014" name="Cell">
        <title>The Architecture of a Scrambled Genome Reveals Massive Levels of Genomic Rearrangement during Development.</title>
        <authorList>
            <person name="Chen X."/>
            <person name="Bracht J.R."/>
            <person name="Goldman A.D."/>
            <person name="Dolzhenko E."/>
            <person name="Clay D.M."/>
            <person name="Swart E.C."/>
            <person name="Perlman D.H."/>
            <person name="Doak T.G."/>
            <person name="Stuart A."/>
            <person name="Amemiya C.T."/>
            <person name="Sebra R.P."/>
            <person name="Landweber L.F."/>
        </authorList>
    </citation>
    <scope>NUCLEOTIDE SEQUENCE [LARGE SCALE GENOMIC DNA]</scope>
    <source>
        <strain evidence="8">JRB310</strain>
    </source>
</reference>
<dbReference type="GO" id="GO:0008270">
    <property type="term" value="F:zinc ion binding"/>
    <property type="evidence" value="ECO:0007669"/>
    <property type="project" value="InterPro"/>
</dbReference>